<dbReference type="EMBL" id="HACG01034868">
    <property type="protein sequence ID" value="CEK81733.1"/>
    <property type="molecule type" value="Transcribed_RNA"/>
</dbReference>
<protein>
    <submittedName>
        <fullName evidence="1">Uncharacterized protein</fullName>
    </submittedName>
</protein>
<name>A0A0B7ALI9_9EUPU</name>
<dbReference type="AlphaFoldDB" id="A0A0B7ALI9"/>
<accession>A0A0B7ALI9</accession>
<reference evidence="1" key="1">
    <citation type="submission" date="2014-12" db="EMBL/GenBank/DDBJ databases">
        <title>Insight into the proteome of Arion vulgaris.</title>
        <authorList>
            <person name="Aradska J."/>
            <person name="Bulat T."/>
            <person name="Smidak R."/>
            <person name="Sarate P."/>
            <person name="Gangsoo J."/>
            <person name="Sialana F."/>
            <person name="Bilban M."/>
            <person name="Lubec G."/>
        </authorList>
    </citation>
    <scope>NUCLEOTIDE SEQUENCE</scope>
    <source>
        <tissue evidence="1">Skin</tissue>
    </source>
</reference>
<organism evidence="1">
    <name type="scientific">Arion vulgaris</name>
    <dbReference type="NCBI Taxonomy" id="1028688"/>
    <lineage>
        <taxon>Eukaryota</taxon>
        <taxon>Metazoa</taxon>
        <taxon>Spiralia</taxon>
        <taxon>Lophotrochozoa</taxon>
        <taxon>Mollusca</taxon>
        <taxon>Gastropoda</taxon>
        <taxon>Heterobranchia</taxon>
        <taxon>Euthyneura</taxon>
        <taxon>Panpulmonata</taxon>
        <taxon>Eupulmonata</taxon>
        <taxon>Stylommatophora</taxon>
        <taxon>Helicina</taxon>
        <taxon>Arionoidea</taxon>
        <taxon>Arionidae</taxon>
        <taxon>Arion</taxon>
    </lineage>
</organism>
<sequence length="71" mass="8167">MLMYEVCLSLNDNYRISAVKLHNNVKTPETAKILLCIILKCPFKLQAVSTVYKFLKCISDIPNMGFKVRPF</sequence>
<proteinExistence type="predicted"/>
<evidence type="ECO:0000313" key="1">
    <source>
        <dbReference type="EMBL" id="CEK81733.1"/>
    </source>
</evidence>
<gene>
    <name evidence="1" type="primary">ORF127662</name>
</gene>